<protein>
    <submittedName>
        <fullName evidence="2">Uncharacterized protein</fullName>
    </submittedName>
</protein>
<dbReference type="RefSeq" id="WP_106376193.1">
    <property type="nucleotide sequence ID" value="NZ_PVTK01000017.1"/>
</dbReference>
<keyword evidence="1" id="KW-1133">Transmembrane helix</keyword>
<evidence type="ECO:0000313" key="2">
    <source>
        <dbReference type="EMBL" id="PRY58817.1"/>
    </source>
</evidence>
<evidence type="ECO:0000313" key="3">
    <source>
        <dbReference type="Proteomes" id="UP000237647"/>
    </source>
</evidence>
<name>A0A2T0ULV7_9GAMM</name>
<evidence type="ECO:0000256" key="1">
    <source>
        <dbReference type="SAM" id="Phobius"/>
    </source>
</evidence>
<feature type="transmembrane region" description="Helical" evidence="1">
    <location>
        <begin position="34"/>
        <end position="56"/>
    </location>
</feature>
<feature type="transmembrane region" description="Helical" evidence="1">
    <location>
        <begin position="62"/>
        <end position="81"/>
    </location>
</feature>
<feature type="transmembrane region" description="Helical" evidence="1">
    <location>
        <begin position="116"/>
        <end position="133"/>
    </location>
</feature>
<dbReference type="EMBL" id="PVTK01000017">
    <property type="protein sequence ID" value="PRY58817.1"/>
    <property type="molecule type" value="Genomic_DNA"/>
</dbReference>
<keyword evidence="3" id="KW-1185">Reference proteome</keyword>
<gene>
    <name evidence="2" type="ORF">B0H98_1179</name>
</gene>
<dbReference type="AlphaFoldDB" id="A0A2T0ULV7"/>
<keyword evidence="1" id="KW-0472">Membrane</keyword>
<accession>A0A2T0ULV7</accession>
<dbReference type="OrthoDB" id="6902273at2"/>
<keyword evidence="1" id="KW-0812">Transmembrane</keyword>
<reference evidence="2 3" key="1">
    <citation type="submission" date="2018-03" db="EMBL/GenBank/DDBJ databases">
        <title>Genomic Encyclopedia of Type Strains, Phase III (KMG-III): the genomes of soil and plant-associated and newly described type strains.</title>
        <authorList>
            <person name="Whitman W."/>
        </authorList>
    </citation>
    <scope>NUCLEOTIDE SEQUENCE [LARGE SCALE GENOMIC DNA]</scope>
    <source>
        <strain evidence="2 3">CGMCC 1.12152</strain>
    </source>
</reference>
<sequence length="245" mass="28386">MWFIQPKQDYISQIPWKRADEPAVMSWQIKARNYNVFVANVLFGVLFIVCFISAYLSSFIGWSFLSSALMGVGMFVFSIFLTMSMTHQTTILVYRFTDQHAEECSWKPQMESVKPFLKWLAIISMPIVLVLILMDPSLLITSLGPLAMGFAAWMMGTSKGYQALQGTQHHEYDWTKAEEIVAWRKRNLIGLRFTYLNDEGGEYSTYSTIYCQPENFDENVEYFRNALPATPYQERELKVFSNFAL</sequence>
<dbReference type="Proteomes" id="UP000237647">
    <property type="component" value="Unassembled WGS sequence"/>
</dbReference>
<organism evidence="2 3">
    <name type="scientific">Vreelandella songnenensis</name>
    <dbReference type="NCBI Taxonomy" id="1176243"/>
    <lineage>
        <taxon>Bacteria</taxon>
        <taxon>Pseudomonadati</taxon>
        <taxon>Pseudomonadota</taxon>
        <taxon>Gammaproteobacteria</taxon>
        <taxon>Oceanospirillales</taxon>
        <taxon>Halomonadaceae</taxon>
        <taxon>Vreelandella</taxon>
    </lineage>
</organism>
<comment type="caution">
    <text evidence="2">The sequence shown here is derived from an EMBL/GenBank/DDBJ whole genome shotgun (WGS) entry which is preliminary data.</text>
</comment>
<proteinExistence type="predicted"/>